<dbReference type="OrthoDB" id="4336274at2"/>
<feature type="transmembrane region" description="Helical" evidence="1">
    <location>
        <begin position="57"/>
        <end position="78"/>
    </location>
</feature>
<gene>
    <name evidence="2" type="ORF">DQG23_01410</name>
</gene>
<sequence length="244" mass="27204">MVNLLYTELLKLKRAKMFLVSVIGATAAPIMMFIGFINSKSLHPDEPITFDVSFYNTNLYVMLLIGTLLYGVITAYLYNREYTEDTLKNLLTIPVSRTSLILSKMALLFIWIMALTMVAWGLTFVLGLLGRFEGLSVSVILQSLKQFAVGASLLFLLSTPTMFVTFLFKNYVPSIIFTATITMANVALVDKSYSALFPWSAVNVIANNAVVPEYPLYYSYISIFAASLIGLAATIVYFKKSDIH</sequence>
<dbReference type="RefSeq" id="WP_113029002.1">
    <property type="nucleotide sequence ID" value="NZ_QMFB01000001.1"/>
</dbReference>
<keyword evidence="1" id="KW-0472">Membrane</keyword>
<feature type="transmembrane region" description="Helical" evidence="1">
    <location>
        <begin position="175"/>
        <end position="197"/>
    </location>
</feature>
<dbReference type="Proteomes" id="UP000250369">
    <property type="component" value="Unassembled WGS sequence"/>
</dbReference>
<evidence type="ECO:0000313" key="3">
    <source>
        <dbReference type="Proteomes" id="UP000250369"/>
    </source>
</evidence>
<dbReference type="EMBL" id="QMFB01000001">
    <property type="protein sequence ID" value="RAV22893.1"/>
    <property type="molecule type" value="Genomic_DNA"/>
</dbReference>
<organism evidence="2 3">
    <name type="scientific">Paenibacillus contaminans</name>
    <dbReference type="NCBI Taxonomy" id="450362"/>
    <lineage>
        <taxon>Bacteria</taxon>
        <taxon>Bacillati</taxon>
        <taxon>Bacillota</taxon>
        <taxon>Bacilli</taxon>
        <taxon>Bacillales</taxon>
        <taxon>Paenibacillaceae</taxon>
        <taxon>Paenibacillus</taxon>
    </lineage>
</organism>
<feature type="transmembrane region" description="Helical" evidence="1">
    <location>
        <begin position="147"/>
        <end position="168"/>
    </location>
</feature>
<dbReference type="PANTHER" id="PTHR37305">
    <property type="entry name" value="INTEGRAL MEMBRANE PROTEIN-RELATED"/>
    <property type="match status" value="1"/>
</dbReference>
<keyword evidence="1" id="KW-0812">Transmembrane</keyword>
<evidence type="ECO:0000313" key="2">
    <source>
        <dbReference type="EMBL" id="RAV22893.1"/>
    </source>
</evidence>
<name>A0A329MWP1_9BACL</name>
<protein>
    <submittedName>
        <fullName evidence="2">ABC transporter permease</fullName>
    </submittedName>
</protein>
<feature type="transmembrane region" description="Helical" evidence="1">
    <location>
        <begin position="217"/>
        <end position="238"/>
    </location>
</feature>
<reference evidence="2 3" key="1">
    <citation type="journal article" date="2009" name="Int. J. Syst. Evol. Microbiol.">
        <title>Paenibacillus contaminans sp. nov., isolated from a contaminated laboratory plate.</title>
        <authorList>
            <person name="Chou J.H."/>
            <person name="Lee J.H."/>
            <person name="Lin M.C."/>
            <person name="Chang P.S."/>
            <person name="Arun A.B."/>
            <person name="Young C.C."/>
            <person name="Chen W.M."/>
        </authorList>
    </citation>
    <scope>NUCLEOTIDE SEQUENCE [LARGE SCALE GENOMIC DNA]</scope>
    <source>
        <strain evidence="2 3">CKOBP-6</strain>
    </source>
</reference>
<accession>A0A329MWP1</accession>
<dbReference type="PANTHER" id="PTHR37305:SF1">
    <property type="entry name" value="MEMBRANE PROTEIN"/>
    <property type="match status" value="1"/>
</dbReference>
<proteinExistence type="predicted"/>
<dbReference type="AlphaFoldDB" id="A0A329MWP1"/>
<keyword evidence="3" id="KW-1185">Reference proteome</keyword>
<feature type="transmembrane region" description="Helical" evidence="1">
    <location>
        <begin position="106"/>
        <end position="127"/>
    </location>
</feature>
<feature type="transmembrane region" description="Helical" evidence="1">
    <location>
        <begin position="17"/>
        <end position="37"/>
    </location>
</feature>
<evidence type="ECO:0000256" key="1">
    <source>
        <dbReference type="SAM" id="Phobius"/>
    </source>
</evidence>
<dbReference type="Pfam" id="PF12730">
    <property type="entry name" value="ABC2_membrane_4"/>
    <property type="match status" value="1"/>
</dbReference>
<keyword evidence="1" id="KW-1133">Transmembrane helix</keyword>
<comment type="caution">
    <text evidence="2">The sequence shown here is derived from an EMBL/GenBank/DDBJ whole genome shotgun (WGS) entry which is preliminary data.</text>
</comment>